<organism evidence="2 3">
    <name type="scientific">Prevotella disiens</name>
    <dbReference type="NCBI Taxonomy" id="28130"/>
    <lineage>
        <taxon>Bacteria</taxon>
        <taxon>Pseudomonadati</taxon>
        <taxon>Bacteroidota</taxon>
        <taxon>Bacteroidia</taxon>
        <taxon>Bacteroidales</taxon>
        <taxon>Prevotellaceae</taxon>
        <taxon>Prevotella</taxon>
    </lineage>
</organism>
<dbReference type="PROSITE" id="PS51257">
    <property type="entry name" value="PROKAR_LIPOPROTEIN"/>
    <property type="match status" value="1"/>
</dbReference>
<dbReference type="OrthoDB" id="1058727at2"/>
<reference evidence="2 3" key="1">
    <citation type="submission" date="2018-06" db="EMBL/GenBank/DDBJ databases">
        <authorList>
            <consortium name="Pathogen Informatics"/>
            <person name="Doyle S."/>
        </authorList>
    </citation>
    <scope>NUCLEOTIDE SEQUENCE [LARGE SCALE GENOMIC DNA]</scope>
    <source>
        <strain evidence="2 3">NCTC11157</strain>
    </source>
</reference>
<feature type="signal peptide" evidence="1">
    <location>
        <begin position="1"/>
        <end position="21"/>
    </location>
</feature>
<evidence type="ECO:0000313" key="2">
    <source>
        <dbReference type="EMBL" id="SUB85081.1"/>
    </source>
</evidence>
<evidence type="ECO:0008006" key="4">
    <source>
        <dbReference type="Google" id="ProtNLM"/>
    </source>
</evidence>
<evidence type="ECO:0000313" key="3">
    <source>
        <dbReference type="Proteomes" id="UP000254072"/>
    </source>
</evidence>
<evidence type="ECO:0000256" key="1">
    <source>
        <dbReference type="SAM" id="SignalP"/>
    </source>
</evidence>
<sequence length="467" mass="52492">MNKLKTLTLLCILACTMFTFTACNDDDNATNPKIEEAVKALPSSSFGATIDNLTQELSKNSGATVTKIDETHLKEVRTLDNKKVEFIYTFDSEAFKYQFAEGKLENADAQKQFVAYLTANKYSEEKSGNKEERIFRSDVTPASVIVLNTTKNTFMFGANDESAYSWTRLNPITDKTGLFMPLFAKYAPYSLIESFEARCGHKLNAEKSKKEKGYYTFDTGIENFPMVKYWLDEKTNSKLEEAVLYIKNKEVVTPDNVTAFLKNLGFYYTTLKDQSGAMLYYNAKQKAAAFVLMVPKAGDPNFVPNIHFVFKNFDGQVPPETVNMPWPYTVFGKLTMDEAVAEYKKLDYFKETTDDGYGGALGIMVVTKSPDFPKILLMKDDNNKYGAALLIANNTMTLRSPSIQQMLSDKGYVYTNKSALPTFVNEKENVMAQFDLEGQFGVPCIAFQPSEFSSGAAKKLQSLKLLK</sequence>
<dbReference type="RefSeq" id="WP_147287662.1">
    <property type="nucleotide sequence ID" value="NZ_UGTL01000001.1"/>
</dbReference>
<dbReference type="GeneID" id="91082022"/>
<dbReference type="AlphaFoldDB" id="A0A379DYD5"/>
<proteinExistence type="predicted"/>
<dbReference type="Proteomes" id="UP000254072">
    <property type="component" value="Unassembled WGS sequence"/>
</dbReference>
<name>A0A379DYD5_9BACT</name>
<dbReference type="EMBL" id="UGTL01000001">
    <property type="protein sequence ID" value="SUB85081.1"/>
    <property type="molecule type" value="Genomic_DNA"/>
</dbReference>
<keyword evidence="1" id="KW-0732">Signal</keyword>
<accession>A0A379DYD5</accession>
<gene>
    <name evidence="2" type="ORF">NCTC11157_00802</name>
</gene>
<feature type="chain" id="PRO_5017044535" description="DUF4836 family protein" evidence="1">
    <location>
        <begin position="22"/>
        <end position="467"/>
    </location>
</feature>
<protein>
    <recommendedName>
        <fullName evidence="4">DUF4836 family protein</fullName>
    </recommendedName>
</protein>